<protein>
    <submittedName>
        <fullName evidence="1">Uncharacterized protein</fullName>
    </submittedName>
</protein>
<organism evidence="1 2">
    <name type="scientific">Haloarcula nitratireducens</name>
    <dbReference type="NCBI Taxonomy" id="2487749"/>
    <lineage>
        <taxon>Archaea</taxon>
        <taxon>Methanobacteriati</taxon>
        <taxon>Methanobacteriota</taxon>
        <taxon>Stenosarchaea group</taxon>
        <taxon>Halobacteria</taxon>
        <taxon>Halobacteriales</taxon>
        <taxon>Haloarculaceae</taxon>
        <taxon>Haloarcula</taxon>
    </lineage>
</organism>
<comment type="caution">
    <text evidence="1">The sequence shown here is derived from an EMBL/GenBank/DDBJ whole genome shotgun (WGS) entry which is preliminary data.</text>
</comment>
<accession>A0AAW4PH79</accession>
<dbReference type="AlphaFoldDB" id="A0AAW4PH79"/>
<gene>
    <name evidence="1" type="ORF">EGH23_19060</name>
</gene>
<dbReference type="Proteomes" id="UP001430455">
    <property type="component" value="Unassembled WGS sequence"/>
</dbReference>
<evidence type="ECO:0000313" key="2">
    <source>
        <dbReference type="Proteomes" id="UP001430455"/>
    </source>
</evidence>
<dbReference type="EMBL" id="RKLT01000012">
    <property type="protein sequence ID" value="MBX0296983.1"/>
    <property type="molecule type" value="Genomic_DNA"/>
</dbReference>
<keyword evidence="2" id="KW-1185">Reference proteome</keyword>
<dbReference type="RefSeq" id="WP_220581574.1">
    <property type="nucleotide sequence ID" value="NZ_RKLT01000012.1"/>
</dbReference>
<reference evidence="1 2" key="1">
    <citation type="submission" date="2021-06" db="EMBL/GenBank/DDBJ databases">
        <title>Halomicroarcula sp. a new haloarchaeum isolated from saline soil.</title>
        <authorList>
            <person name="Duran-Viseras A."/>
            <person name="Sanchez-Porro C."/>
            <person name="Ventosa A."/>
        </authorList>
    </citation>
    <scope>NUCLEOTIDE SEQUENCE [LARGE SCALE GENOMIC DNA]</scope>
    <source>
        <strain evidence="1 2">F27</strain>
    </source>
</reference>
<evidence type="ECO:0000313" key="1">
    <source>
        <dbReference type="EMBL" id="MBX0296983.1"/>
    </source>
</evidence>
<proteinExistence type="predicted"/>
<name>A0AAW4PH79_9EURY</name>
<sequence>MPEGNNGDHDRAGSPSVADDHAQVLDVLEQALDVDDTETTNYHVREALQYLYLENREEIAQLLNKALDTDDPDSAEFFIREAIELLEIEMQVASTD</sequence>